<name>A0A401PY24_SCYTO</name>
<proteinExistence type="predicted"/>
<dbReference type="OrthoDB" id="418595at2759"/>
<organism evidence="2 3">
    <name type="scientific">Scyliorhinus torazame</name>
    <name type="common">Cloudy catshark</name>
    <name type="synonym">Catulus torazame</name>
    <dbReference type="NCBI Taxonomy" id="75743"/>
    <lineage>
        <taxon>Eukaryota</taxon>
        <taxon>Metazoa</taxon>
        <taxon>Chordata</taxon>
        <taxon>Craniata</taxon>
        <taxon>Vertebrata</taxon>
        <taxon>Chondrichthyes</taxon>
        <taxon>Elasmobranchii</taxon>
        <taxon>Galeomorphii</taxon>
        <taxon>Galeoidea</taxon>
        <taxon>Carcharhiniformes</taxon>
        <taxon>Scyliorhinidae</taxon>
        <taxon>Scyliorhinus</taxon>
    </lineage>
</organism>
<sequence>FVMFTAIHKHYALEEWKKFAASHPECLEHIAVSSGTGQADLDKLYTMLETIPAIKYICLDVANGYSEYFVESVKTVRAKFPKRTIMVSIIIKPLAKYLKC</sequence>
<dbReference type="STRING" id="75743.A0A401PY24"/>
<dbReference type="PANTHER" id="PTHR43170">
    <property type="entry name" value="GMP REDUCTASE"/>
    <property type="match status" value="1"/>
</dbReference>
<dbReference type="Gene3D" id="3.20.20.70">
    <property type="entry name" value="Aldolase class I"/>
    <property type="match status" value="1"/>
</dbReference>
<dbReference type="GO" id="GO:0016491">
    <property type="term" value="F:oxidoreductase activity"/>
    <property type="evidence" value="ECO:0007669"/>
    <property type="project" value="UniProtKB-KW"/>
</dbReference>
<dbReference type="PANTHER" id="PTHR43170:SF3">
    <property type="entry name" value="GMP REDUCTASE 1"/>
    <property type="match status" value="1"/>
</dbReference>
<accession>A0A401PY24</accession>
<dbReference type="SUPFAM" id="SSF51412">
    <property type="entry name" value="Inosine monophosphate dehydrogenase (IMPDH)"/>
    <property type="match status" value="1"/>
</dbReference>
<dbReference type="Proteomes" id="UP000288216">
    <property type="component" value="Unassembled WGS sequence"/>
</dbReference>
<evidence type="ECO:0000313" key="2">
    <source>
        <dbReference type="EMBL" id="GCB78031.1"/>
    </source>
</evidence>
<gene>
    <name evidence="2" type="ORF">scyTo_0021162</name>
</gene>
<dbReference type="InterPro" id="IPR050139">
    <property type="entry name" value="GMP_reductase"/>
</dbReference>
<dbReference type="EMBL" id="BFAA01018262">
    <property type="protein sequence ID" value="GCB78031.1"/>
    <property type="molecule type" value="Genomic_DNA"/>
</dbReference>
<keyword evidence="1" id="KW-0560">Oxidoreductase</keyword>
<dbReference type="InterPro" id="IPR013785">
    <property type="entry name" value="Aldolase_TIM"/>
</dbReference>
<comment type="caution">
    <text evidence="2">The sequence shown here is derived from an EMBL/GenBank/DDBJ whole genome shotgun (WGS) entry which is preliminary data.</text>
</comment>
<protein>
    <submittedName>
        <fullName evidence="2">Uncharacterized protein</fullName>
    </submittedName>
</protein>
<evidence type="ECO:0000256" key="1">
    <source>
        <dbReference type="ARBA" id="ARBA00023002"/>
    </source>
</evidence>
<evidence type="ECO:0000313" key="3">
    <source>
        <dbReference type="Proteomes" id="UP000288216"/>
    </source>
</evidence>
<feature type="non-terminal residue" evidence="2">
    <location>
        <position position="1"/>
    </location>
</feature>
<reference evidence="2 3" key="1">
    <citation type="journal article" date="2018" name="Nat. Ecol. Evol.">
        <title>Shark genomes provide insights into elasmobranch evolution and the origin of vertebrates.</title>
        <authorList>
            <person name="Hara Y"/>
            <person name="Yamaguchi K"/>
            <person name="Onimaru K"/>
            <person name="Kadota M"/>
            <person name="Koyanagi M"/>
            <person name="Keeley SD"/>
            <person name="Tatsumi K"/>
            <person name="Tanaka K"/>
            <person name="Motone F"/>
            <person name="Kageyama Y"/>
            <person name="Nozu R"/>
            <person name="Adachi N"/>
            <person name="Nishimura O"/>
            <person name="Nakagawa R"/>
            <person name="Tanegashima C"/>
            <person name="Kiyatake I"/>
            <person name="Matsumoto R"/>
            <person name="Murakumo K"/>
            <person name="Nishida K"/>
            <person name="Terakita A"/>
            <person name="Kuratani S"/>
            <person name="Sato K"/>
            <person name="Hyodo S Kuraku.S."/>
        </authorList>
    </citation>
    <scope>NUCLEOTIDE SEQUENCE [LARGE SCALE GENOMIC DNA]</scope>
</reference>
<dbReference type="AlphaFoldDB" id="A0A401PY24"/>
<keyword evidence="3" id="KW-1185">Reference proteome</keyword>